<comment type="caution">
    <text evidence="5">The sequence shown here is derived from an EMBL/GenBank/DDBJ whole genome shotgun (WGS) entry which is preliminary data.</text>
</comment>
<dbReference type="InterPro" id="IPR057326">
    <property type="entry name" value="KR_dom"/>
</dbReference>
<dbReference type="EMBL" id="MU858133">
    <property type="protein sequence ID" value="KAK4212139.1"/>
    <property type="molecule type" value="Genomic_DNA"/>
</dbReference>
<accession>A0AAN7B6I9</accession>
<dbReference type="InterPro" id="IPR002347">
    <property type="entry name" value="SDR_fam"/>
</dbReference>
<dbReference type="Pfam" id="PF00106">
    <property type="entry name" value="adh_short"/>
    <property type="match status" value="1"/>
</dbReference>
<evidence type="ECO:0000256" key="2">
    <source>
        <dbReference type="ARBA" id="ARBA00023002"/>
    </source>
</evidence>
<keyword evidence="6" id="KW-1185">Reference proteome</keyword>
<dbReference type="CDD" id="cd05233">
    <property type="entry name" value="SDR_c"/>
    <property type="match status" value="1"/>
</dbReference>
<reference evidence="5" key="2">
    <citation type="submission" date="2023-05" db="EMBL/GenBank/DDBJ databases">
        <authorList>
            <consortium name="Lawrence Berkeley National Laboratory"/>
            <person name="Steindorff A."/>
            <person name="Hensen N."/>
            <person name="Bonometti L."/>
            <person name="Westerberg I."/>
            <person name="Brannstrom I.O."/>
            <person name="Guillou S."/>
            <person name="Cros-Aarteil S."/>
            <person name="Calhoun S."/>
            <person name="Haridas S."/>
            <person name="Kuo A."/>
            <person name="Mondo S."/>
            <person name="Pangilinan J."/>
            <person name="Riley R."/>
            <person name="Labutti K."/>
            <person name="Andreopoulos B."/>
            <person name="Lipzen A."/>
            <person name="Chen C."/>
            <person name="Yanf M."/>
            <person name="Daum C."/>
            <person name="Ng V."/>
            <person name="Clum A."/>
            <person name="Ohm R."/>
            <person name="Martin F."/>
            <person name="Silar P."/>
            <person name="Natvig D."/>
            <person name="Lalanne C."/>
            <person name="Gautier V."/>
            <person name="Ament-Velasquez S.L."/>
            <person name="Kruys A."/>
            <person name="Hutchinson M.I."/>
            <person name="Powell A.J."/>
            <person name="Barry K."/>
            <person name="Miller A.N."/>
            <person name="Grigoriev I.V."/>
            <person name="Debuchy R."/>
            <person name="Gladieux P."/>
            <person name="Thoren M.H."/>
            <person name="Johannesson H."/>
        </authorList>
    </citation>
    <scope>NUCLEOTIDE SEQUENCE</scope>
    <source>
        <strain evidence="5">PSN293</strain>
    </source>
</reference>
<gene>
    <name evidence="5" type="ORF">QBC37DRAFT_425484</name>
</gene>
<dbReference type="SUPFAM" id="SSF51735">
    <property type="entry name" value="NAD(P)-binding Rossmann-fold domains"/>
    <property type="match status" value="1"/>
</dbReference>
<dbReference type="InterPro" id="IPR036291">
    <property type="entry name" value="NAD(P)-bd_dom_sf"/>
</dbReference>
<dbReference type="PANTHER" id="PTHR42901">
    <property type="entry name" value="ALCOHOL DEHYDROGENASE"/>
    <property type="match status" value="1"/>
</dbReference>
<dbReference type="AlphaFoldDB" id="A0AAN7B6I9"/>
<protein>
    <submittedName>
        <fullName evidence="5">Short chain dehydrogenase reductase protein</fullName>
    </submittedName>
</protein>
<proteinExistence type="inferred from homology"/>
<evidence type="ECO:0000256" key="1">
    <source>
        <dbReference type="ARBA" id="ARBA00006484"/>
    </source>
</evidence>
<dbReference type="PRINTS" id="PR00080">
    <property type="entry name" value="SDRFAMILY"/>
</dbReference>
<evidence type="ECO:0000256" key="3">
    <source>
        <dbReference type="RuleBase" id="RU000363"/>
    </source>
</evidence>
<dbReference type="PRINTS" id="PR00081">
    <property type="entry name" value="GDHRDH"/>
</dbReference>
<name>A0AAN7B6I9_9PEZI</name>
<dbReference type="Gene3D" id="3.40.50.720">
    <property type="entry name" value="NAD(P)-binding Rossmann-like Domain"/>
    <property type="match status" value="1"/>
</dbReference>
<sequence>MNALPIKPSRHDVYDFISPDSGTKDCALGKNVLITGAGSGIGQHTAIHFARAGATKVVLAGRNVTDLEETKATIEAEYPKCQVLCVPTDITDREQVANLIQKAGKLDILINNAGSTGHIAPLVETDFDKWWSAFDINIRGTYMVTVEFLKQLNGGQGVVLNVSSRSSYVTIPHMSAYQISKGALNRLTEFVDKGYSAQGVVAIAFHPGGVQGTKVADAAPEFLRKTFKDTPALPASTALYLTLPRAKFLSGRYISAQWDMEELETHRERIIKEDLLKMRVLGIDDQI</sequence>
<dbReference type="GO" id="GO:0016491">
    <property type="term" value="F:oxidoreductase activity"/>
    <property type="evidence" value="ECO:0007669"/>
    <property type="project" value="UniProtKB-KW"/>
</dbReference>
<dbReference type="PANTHER" id="PTHR42901:SF1">
    <property type="entry name" value="ALCOHOL DEHYDROGENASE"/>
    <property type="match status" value="1"/>
</dbReference>
<dbReference type="Proteomes" id="UP001301769">
    <property type="component" value="Unassembled WGS sequence"/>
</dbReference>
<evidence type="ECO:0000313" key="5">
    <source>
        <dbReference type="EMBL" id="KAK4212139.1"/>
    </source>
</evidence>
<reference evidence="5" key="1">
    <citation type="journal article" date="2023" name="Mol. Phylogenet. Evol.">
        <title>Genome-scale phylogeny and comparative genomics of the fungal order Sordariales.</title>
        <authorList>
            <person name="Hensen N."/>
            <person name="Bonometti L."/>
            <person name="Westerberg I."/>
            <person name="Brannstrom I.O."/>
            <person name="Guillou S."/>
            <person name="Cros-Aarteil S."/>
            <person name="Calhoun S."/>
            <person name="Haridas S."/>
            <person name="Kuo A."/>
            <person name="Mondo S."/>
            <person name="Pangilinan J."/>
            <person name="Riley R."/>
            <person name="LaButti K."/>
            <person name="Andreopoulos B."/>
            <person name="Lipzen A."/>
            <person name="Chen C."/>
            <person name="Yan M."/>
            <person name="Daum C."/>
            <person name="Ng V."/>
            <person name="Clum A."/>
            <person name="Steindorff A."/>
            <person name="Ohm R.A."/>
            <person name="Martin F."/>
            <person name="Silar P."/>
            <person name="Natvig D.O."/>
            <person name="Lalanne C."/>
            <person name="Gautier V."/>
            <person name="Ament-Velasquez S.L."/>
            <person name="Kruys A."/>
            <person name="Hutchinson M.I."/>
            <person name="Powell A.J."/>
            <person name="Barry K."/>
            <person name="Miller A.N."/>
            <person name="Grigoriev I.V."/>
            <person name="Debuchy R."/>
            <person name="Gladieux P."/>
            <person name="Hiltunen Thoren M."/>
            <person name="Johannesson H."/>
        </authorList>
    </citation>
    <scope>NUCLEOTIDE SEQUENCE</scope>
    <source>
        <strain evidence="5">PSN293</strain>
    </source>
</reference>
<dbReference type="SMART" id="SM00822">
    <property type="entry name" value="PKS_KR"/>
    <property type="match status" value="1"/>
</dbReference>
<feature type="domain" description="Ketoreductase" evidence="4">
    <location>
        <begin position="30"/>
        <end position="213"/>
    </location>
</feature>
<keyword evidence="2" id="KW-0560">Oxidoreductase</keyword>
<organism evidence="5 6">
    <name type="scientific">Rhypophila decipiens</name>
    <dbReference type="NCBI Taxonomy" id="261697"/>
    <lineage>
        <taxon>Eukaryota</taxon>
        <taxon>Fungi</taxon>
        <taxon>Dikarya</taxon>
        <taxon>Ascomycota</taxon>
        <taxon>Pezizomycotina</taxon>
        <taxon>Sordariomycetes</taxon>
        <taxon>Sordariomycetidae</taxon>
        <taxon>Sordariales</taxon>
        <taxon>Naviculisporaceae</taxon>
        <taxon>Rhypophila</taxon>
    </lineage>
</organism>
<comment type="similarity">
    <text evidence="1 3">Belongs to the short-chain dehydrogenases/reductases (SDR) family.</text>
</comment>
<evidence type="ECO:0000313" key="6">
    <source>
        <dbReference type="Proteomes" id="UP001301769"/>
    </source>
</evidence>
<evidence type="ECO:0000259" key="4">
    <source>
        <dbReference type="SMART" id="SM00822"/>
    </source>
</evidence>